<reference evidence="7" key="1">
    <citation type="submission" date="2020-12" db="EMBL/GenBank/DDBJ databases">
        <title>Hymenobacter sp.</title>
        <authorList>
            <person name="Kim M.K."/>
        </authorList>
    </citation>
    <scope>NUCLEOTIDE SEQUENCE [LARGE SCALE GENOMIC DNA]</scope>
    <source>
        <strain evidence="7">BT325</strain>
    </source>
</reference>
<keyword evidence="7" id="KW-1185">Reference proteome</keyword>
<dbReference type="Gene3D" id="2.60.120.10">
    <property type="entry name" value="Jelly Rolls"/>
    <property type="match status" value="1"/>
</dbReference>
<dbReference type="NCBIfam" id="TIGR01221">
    <property type="entry name" value="rmlC"/>
    <property type="match status" value="1"/>
</dbReference>
<evidence type="ECO:0000313" key="7">
    <source>
        <dbReference type="Proteomes" id="UP000620670"/>
    </source>
</evidence>
<dbReference type="SUPFAM" id="SSF51182">
    <property type="entry name" value="RmlC-like cupins"/>
    <property type="match status" value="1"/>
</dbReference>
<comment type="pathway">
    <text evidence="5">Carbohydrate biosynthesis; dTDP-L-rhamnose biosynthesis.</text>
</comment>
<protein>
    <recommendedName>
        <fullName evidence="4 5">dTDP-4-dehydrorhamnose 3,5-epimerase</fullName>
        <ecNumber evidence="3 5">5.1.3.13</ecNumber>
    </recommendedName>
    <alternativeName>
        <fullName evidence="5">Thymidine diphospho-4-keto-rhamnose 3,5-epimerase</fullName>
    </alternativeName>
</protein>
<organism evidence="6 7">
    <name type="scientific">Microvirga splendida</name>
    <dbReference type="NCBI Taxonomy" id="2795727"/>
    <lineage>
        <taxon>Bacteria</taxon>
        <taxon>Pseudomonadati</taxon>
        <taxon>Pseudomonadota</taxon>
        <taxon>Alphaproteobacteria</taxon>
        <taxon>Hyphomicrobiales</taxon>
        <taxon>Methylobacteriaceae</taxon>
        <taxon>Microvirga</taxon>
    </lineage>
</organism>
<dbReference type="CDD" id="cd00438">
    <property type="entry name" value="cupin_RmlC"/>
    <property type="match status" value="1"/>
</dbReference>
<dbReference type="EMBL" id="JAELXT010000032">
    <property type="protein sequence ID" value="MBJ6127838.1"/>
    <property type="molecule type" value="Genomic_DNA"/>
</dbReference>
<comment type="caution">
    <text evidence="6">The sequence shown here is derived from an EMBL/GenBank/DDBJ whole genome shotgun (WGS) entry which is preliminary data.</text>
</comment>
<keyword evidence="5 6" id="KW-0413">Isomerase</keyword>
<evidence type="ECO:0000256" key="3">
    <source>
        <dbReference type="ARBA" id="ARBA00012098"/>
    </source>
</evidence>
<dbReference type="PANTHER" id="PTHR21047:SF2">
    <property type="entry name" value="THYMIDINE DIPHOSPHO-4-KETO-RHAMNOSE 3,5-EPIMERASE"/>
    <property type="match status" value="1"/>
</dbReference>
<dbReference type="Proteomes" id="UP000620670">
    <property type="component" value="Unassembled WGS sequence"/>
</dbReference>
<dbReference type="InterPro" id="IPR000888">
    <property type="entry name" value="RmlC-like"/>
</dbReference>
<evidence type="ECO:0000256" key="5">
    <source>
        <dbReference type="RuleBase" id="RU364069"/>
    </source>
</evidence>
<comment type="subunit">
    <text evidence="5">Homodimer.</text>
</comment>
<proteinExistence type="inferred from homology"/>
<dbReference type="GO" id="GO:0008830">
    <property type="term" value="F:dTDP-4-dehydrorhamnose 3,5-epimerase activity"/>
    <property type="evidence" value="ECO:0007669"/>
    <property type="project" value="UniProtKB-EC"/>
</dbReference>
<evidence type="ECO:0000256" key="2">
    <source>
        <dbReference type="ARBA" id="ARBA00001997"/>
    </source>
</evidence>
<dbReference type="InterPro" id="IPR011051">
    <property type="entry name" value="RmlC_Cupin_sf"/>
</dbReference>
<name>A0ABS0Y6C1_9HYPH</name>
<comment type="catalytic activity">
    <reaction evidence="1 5">
        <text>dTDP-4-dehydro-6-deoxy-alpha-D-glucose = dTDP-4-dehydro-beta-L-rhamnose</text>
        <dbReference type="Rhea" id="RHEA:16969"/>
        <dbReference type="ChEBI" id="CHEBI:57649"/>
        <dbReference type="ChEBI" id="CHEBI:62830"/>
        <dbReference type="EC" id="5.1.3.13"/>
    </reaction>
</comment>
<sequence>MLRVEPTALPDVKLINPQRIGDRRGFFSETYNRQRFAEAGISVEFVQDNHSLSAVAGTVRGLHFQSEPFAQAKLIRVVRGRILDVVVDIRKSSPTFGRHVAVELSAENGSQLFVPVGFAHGFCTLEPDTEIVYKVSAYYSAAHDHGLRWNDTALGIDWPVAPADAVLSDKDRRQPRLAELPAYFS</sequence>
<comment type="function">
    <text evidence="2 5">Catalyzes the epimerization of the C3' and C5'positions of dTDP-6-deoxy-D-xylo-4-hexulose, forming dTDP-6-deoxy-L-lyxo-4-hexulose.</text>
</comment>
<dbReference type="EC" id="5.1.3.13" evidence="3 5"/>
<evidence type="ECO:0000256" key="4">
    <source>
        <dbReference type="ARBA" id="ARBA00019595"/>
    </source>
</evidence>
<dbReference type="RefSeq" id="WP_199051057.1">
    <property type="nucleotide sequence ID" value="NZ_JAELXT010000032.1"/>
</dbReference>
<comment type="similarity">
    <text evidence="5">Belongs to the dTDP-4-dehydrorhamnose 3,5-epimerase family.</text>
</comment>
<gene>
    <name evidence="6" type="primary">rfbC</name>
    <name evidence="6" type="ORF">JAO75_20770</name>
</gene>
<dbReference type="Pfam" id="PF00908">
    <property type="entry name" value="dTDP_sugar_isom"/>
    <property type="match status" value="1"/>
</dbReference>
<accession>A0ABS0Y6C1</accession>
<dbReference type="PANTHER" id="PTHR21047">
    <property type="entry name" value="DTDP-6-DEOXY-D-GLUCOSE-3,5 EPIMERASE"/>
    <property type="match status" value="1"/>
</dbReference>
<dbReference type="InterPro" id="IPR014710">
    <property type="entry name" value="RmlC-like_jellyroll"/>
</dbReference>
<evidence type="ECO:0000256" key="1">
    <source>
        <dbReference type="ARBA" id="ARBA00001298"/>
    </source>
</evidence>
<evidence type="ECO:0000313" key="6">
    <source>
        <dbReference type="EMBL" id="MBJ6127838.1"/>
    </source>
</evidence>